<gene>
    <name evidence="3" type="ORF">SORDD27_01255</name>
</gene>
<feature type="compositionally biased region" description="Basic and acidic residues" evidence="1">
    <location>
        <begin position="29"/>
        <end position="50"/>
    </location>
</feature>
<dbReference type="AlphaFoldDB" id="A0A139PVY6"/>
<feature type="compositionally biased region" description="Polar residues" evidence="1">
    <location>
        <begin position="19"/>
        <end position="28"/>
    </location>
</feature>
<evidence type="ECO:0000313" key="3">
    <source>
        <dbReference type="EMBL" id="KXT94457.1"/>
    </source>
</evidence>
<organism evidence="3 4">
    <name type="scientific">Streptococcus oralis</name>
    <dbReference type="NCBI Taxonomy" id="1303"/>
    <lineage>
        <taxon>Bacteria</taxon>
        <taxon>Bacillati</taxon>
        <taxon>Bacillota</taxon>
        <taxon>Bacilli</taxon>
        <taxon>Lactobacillales</taxon>
        <taxon>Streptococcaceae</taxon>
        <taxon>Streptococcus</taxon>
    </lineage>
</organism>
<reference evidence="3 4" key="1">
    <citation type="submission" date="2016-01" db="EMBL/GenBank/DDBJ databases">
        <title>Highly variable Streptococcus oralis are common among viridans streptococci isolated from primates.</title>
        <authorList>
            <person name="Denapaite D."/>
            <person name="Rieger M."/>
            <person name="Koendgen S."/>
            <person name="Brueckner R."/>
            <person name="Ochigava I."/>
            <person name="Kappeler P."/>
            <person name="Maetz-Rensing K."/>
            <person name="Leendertz F."/>
            <person name="Hakenbeck R."/>
        </authorList>
    </citation>
    <scope>NUCLEOTIDE SEQUENCE [LARGE SCALE GENOMIC DNA]</scope>
    <source>
        <strain evidence="3 4">DD27</strain>
    </source>
</reference>
<dbReference type="PATRIC" id="fig|1303.82.peg.1347"/>
<evidence type="ECO:0000313" key="4">
    <source>
        <dbReference type="Proteomes" id="UP000072363"/>
    </source>
</evidence>
<dbReference type="RefSeq" id="WP_061428141.1">
    <property type="nucleotide sequence ID" value="NZ_KQ970236.1"/>
</dbReference>
<dbReference type="Proteomes" id="UP000072363">
    <property type="component" value="Unassembled WGS sequence"/>
</dbReference>
<dbReference type="EMBL" id="LQNZ01000113">
    <property type="protein sequence ID" value="KXT94457.1"/>
    <property type="molecule type" value="Genomic_DNA"/>
</dbReference>
<sequence>MSEFEKNPANDELVEKLTEQTPELTETIEQGHKEDQPNIEEESKSDQVVEPKQEGISLQTLLQTKRKEIIAILAIVALAIVAFVGYNIYDSQPKSIIDEVKVQFSGYEETGKLTYNSEEIASKIEELSYRKAGFNNNQAKALVQKDPVAYSEVSRNPKLVAMLQKAEAMITSVQFNFDRTSELKNGDEVTFTITTNSQSAAVKAEKKTFKVADLKEYEKVSTADLLKETPVTFTGFNGYGIASITEKPNKDGYFNFEDNKRPTNLKNGDTVTLTVSVTYINELKSKGKVVDNNKVEVTVEGLKDLKDVKNFADLLKKNDDYSKSEHQNSSFSTYTLESQGSYLKVIPEENKKSNGKVSLITVYKVTWSSGNSKEVRYKYYGYQAYLLKDGNLDLDAASKVSSWGSKDLEGLKAELATEGYKVFEEKKSE</sequence>
<proteinExistence type="predicted"/>
<keyword evidence="2" id="KW-0812">Transmembrane</keyword>
<protein>
    <submittedName>
        <fullName evidence="3">Uncharacterized protein</fullName>
    </submittedName>
</protein>
<evidence type="ECO:0000256" key="2">
    <source>
        <dbReference type="SAM" id="Phobius"/>
    </source>
</evidence>
<keyword evidence="2" id="KW-0472">Membrane</keyword>
<evidence type="ECO:0000256" key="1">
    <source>
        <dbReference type="SAM" id="MobiDB-lite"/>
    </source>
</evidence>
<feature type="region of interest" description="Disordered" evidence="1">
    <location>
        <begin position="1"/>
        <end position="50"/>
    </location>
</feature>
<name>A0A139PVY6_STROR</name>
<feature type="compositionally biased region" description="Basic and acidic residues" evidence="1">
    <location>
        <begin position="1"/>
        <end position="18"/>
    </location>
</feature>
<accession>A0A139PVY6</accession>
<feature type="transmembrane region" description="Helical" evidence="2">
    <location>
        <begin position="69"/>
        <end position="89"/>
    </location>
</feature>
<keyword evidence="2" id="KW-1133">Transmembrane helix</keyword>
<comment type="caution">
    <text evidence="3">The sequence shown here is derived from an EMBL/GenBank/DDBJ whole genome shotgun (WGS) entry which is preliminary data.</text>
</comment>